<organism evidence="2 3">
    <name type="scientific">Promicromonospora alba</name>
    <dbReference type="NCBI Taxonomy" id="1616110"/>
    <lineage>
        <taxon>Bacteria</taxon>
        <taxon>Bacillati</taxon>
        <taxon>Actinomycetota</taxon>
        <taxon>Actinomycetes</taxon>
        <taxon>Micrococcales</taxon>
        <taxon>Promicromonosporaceae</taxon>
        <taxon>Promicromonospora</taxon>
    </lineage>
</organism>
<feature type="region of interest" description="Disordered" evidence="1">
    <location>
        <begin position="27"/>
        <end position="56"/>
    </location>
</feature>
<name>A0ABV9HLV9_9MICO</name>
<comment type="caution">
    <text evidence="2">The sequence shown here is derived from an EMBL/GenBank/DDBJ whole genome shotgun (WGS) entry which is preliminary data.</text>
</comment>
<proteinExistence type="predicted"/>
<evidence type="ECO:0000313" key="2">
    <source>
        <dbReference type="EMBL" id="MFC4630274.1"/>
    </source>
</evidence>
<evidence type="ECO:0000313" key="3">
    <source>
        <dbReference type="Proteomes" id="UP001596011"/>
    </source>
</evidence>
<reference evidence="3" key="1">
    <citation type="journal article" date="2019" name="Int. J. Syst. Evol. Microbiol.">
        <title>The Global Catalogue of Microorganisms (GCM) 10K type strain sequencing project: providing services to taxonomists for standard genome sequencing and annotation.</title>
        <authorList>
            <consortium name="The Broad Institute Genomics Platform"/>
            <consortium name="The Broad Institute Genome Sequencing Center for Infectious Disease"/>
            <person name="Wu L."/>
            <person name="Ma J."/>
        </authorList>
    </citation>
    <scope>NUCLEOTIDE SEQUENCE [LARGE SCALE GENOMIC DNA]</scope>
    <source>
        <strain evidence="3">CCUG 42722</strain>
    </source>
</reference>
<sequence>MTTPRVPPIRSLQLNGEQWADALAQVSTRTDGGPNSAPPAEELPTAAFRAGPKDTPSPVDLLLRHGSAPVRASLVATAGSRGSIARASLVDDEALVIVQAIAERDGRILIEPGAELRLASPPTLWPALQAAIPPLDALRAPANAVGHDPRPEDSDRTDTAFDDGAPWPRTTLDDADAVLQVVVEAWLTPDRLARFWSRLWAVTDDTLFDVQRRDGTLTRTQRPAGSVAAELQWALAGAMGVDAEYRSRPR</sequence>
<evidence type="ECO:0008006" key="4">
    <source>
        <dbReference type="Google" id="ProtNLM"/>
    </source>
</evidence>
<keyword evidence="3" id="KW-1185">Reference proteome</keyword>
<accession>A0ABV9HLV9</accession>
<dbReference type="EMBL" id="JBHSFI010000005">
    <property type="protein sequence ID" value="MFC4630274.1"/>
    <property type="molecule type" value="Genomic_DNA"/>
</dbReference>
<protein>
    <recommendedName>
        <fullName evidence="4">ESAT-6 protein secretion system EspG family protein</fullName>
    </recommendedName>
</protein>
<dbReference type="RefSeq" id="WP_377137821.1">
    <property type="nucleotide sequence ID" value="NZ_JBHSFI010000005.1"/>
</dbReference>
<dbReference type="Proteomes" id="UP001596011">
    <property type="component" value="Unassembled WGS sequence"/>
</dbReference>
<evidence type="ECO:0000256" key="1">
    <source>
        <dbReference type="SAM" id="MobiDB-lite"/>
    </source>
</evidence>
<gene>
    <name evidence="2" type="ORF">ACFO6V_18645</name>
</gene>